<proteinExistence type="predicted"/>
<dbReference type="Proteomes" id="UP000005632">
    <property type="component" value="Chromosome"/>
</dbReference>
<evidence type="ECO:0000256" key="1">
    <source>
        <dbReference type="SAM" id="MobiDB-lite"/>
    </source>
</evidence>
<reference evidence="2 3" key="1">
    <citation type="submission" date="2011-11" db="EMBL/GenBank/DDBJ databases">
        <title>Complete sequence of Spirochaeta sp. grapes.</title>
        <authorList>
            <consortium name="US DOE Joint Genome Institute"/>
            <person name="Lucas S."/>
            <person name="Han J."/>
            <person name="Lapidus A."/>
            <person name="Cheng J.-F."/>
            <person name="Goodwin L."/>
            <person name="Pitluck S."/>
            <person name="Peters L."/>
            <person name="Ovchinnikova G."/>
            <person name="Munk A.C."/>
            <person name="Detter J.C."/>
            <person name="Han C."/>
            <person name="Tapia R."/>
            <person name="Land M."/>
            <person name="Hauser L."/>
            <person name="Kyrpides N."/>
            <person name="Ivanova N."/>
            <person name="Pagani I."/>
            <person name="Ritalahtilisa K."/>
            <person name="Loeffler F."/>
            <person name="Woyke T."/>
        </authorList>
    </citation>
    <scope>NUCLEOTIDE SEQUENCE [LARGE SCALE GENOMIC DNA]</scope>
    <source>
        <strain evidence="3">ATCC BAA-1885 / DSM 22778 / Grapes</strain>
    </source>
</reference>
<dbReference type="eggNOG" id="ENOG50339QT">
    <property type="taxonomic scope" value="Bacteria"/>
</dbReference>
<organism evidence="2 3">
    <name type="scientific">Sphaerochaeta pleomorpha (strain ATCC BAA-1885 / DSM 22778 / Grapes)</name>
    <dbReference type="NCBI Taxonomy" id="158190"/>
    <lineage>
        <taxon>Bacteria</taxon>
        <taxon>Pseudomonadati</taxon>
        <taxon>Spirochaetota</taxon>
        <taxon>Spirochaetia</taxon>
        <taxon>Spirochaetales</taxon>
        <taxon>Sphaerochaetaceae</taxon>
        <taxon>Sphaerochaeta</taxon>
    </lineage>
</organism>
<evidence type="ECO:0000313" key="2">
    <source>
        <dbReference type="EMBL" id="AEV28349.1"/>
    </source>
</evidence>
<evidence type="ECO:0000313" key="3">
    <source>
        <dbReference type="Proteomes" id="UP000005632"/>
    </source>
</evidence>
<feature type="compositionally biased region" description="Polar residues" evidence="1">
    <location>
        <begin position="1"/>
        <end position="17"/>
    </location>
</feature>
<sequence>MVSENSKLESNPPQKSSGNRKRDRGRRNTKKGSRPKGPAQAAPSTVAASPVKNSLLPDQTKRVFHSNLPQLPVKKVQEPLEVCPICNKTIENIAEAFTSESGGHSHFDCVLKKIAESETLAENQKVSYIGRGTFAVVEPKEGGGFTFVKRIVWENQETFDAMKKYVEAAKK</sequence>
<accession>G8QWQ5</accession>
<dbReference type="RefSeq" id="WP_014269198.1">
    <property type="nucleotide sequence ID" value="NC_016633.1"/>
</dbReference>
<dbReference type="AlphaFoldDB" id="G8QWQ5"/>
<dbReference type="STRING" id="158190.SpiGrapes_0494"/>
<protein>
    <submittedName>
        <fullName evidence="2">Uncharacterized protein</fullName>
    </submittedName>
</protein>
<name>G8QWQ5_SPHPG</name>
<dbReference type="OrthoDB" id="308128at2"/>
<keyword evidence="3" id="KW-1185">Reference proteome</keyword>
<dbReference type="HOGENOM" id="CLU_133292_0_0_12"/>
<feature type="compositionally biased region" description="Basic residues" evidence="1">
    <location>
        <begin position="18"/>
        <end position="34"/>
    </location>
</feature>
<dbReference type="EMBL" id="CP003155">
    <property type="protein sequence ID" value="AEV28349.1"/>
    <property type="molecule type" value="Genomic_DNA"/>
</dbReference>
<feature type="region of interest" description="Disordered" evidence="1">
    <location>
        <begin position="1"/>
        <end position="54"/>
    </location>
</feature>
<gene>
    <name evidence="2" type="ordered locus">SpiGrapes_0494</name>
</gene>
<dbReference type="KEGG" id="sgp:SpiGrapes_0494"/>